<organism evidence="2 3">
    <name type="scientific">Candidatus Paraluminiphilus aquimaris</name>
    <dbReference type="NCBI Taxonomy" id="2518994"/>
    <lineage>
        <taxon>Bacteria</taxon>
        <taxon>Pseudomonadati</taxon>
        <taxon>Pseudomonadota</taxon>
        <taxon>Gammaproteobacteria</taxon>
        <taxon>Cellvibrionales</taxon>
        <taxon>Halieaceae</taxon>
        <taxon>Candidatus Paraluminiphilus</taxon>
    </lineage>
</organism>
<dbReference type="InterPro" id="IPR004360">
    <property type="entry name" value="Glyas_Fos-R_dOase_dom"/>
</dbReference>
<dbReference type="Proteomes" id="UP001317963">
    <property type="component" value="Chromosome"/>
</dbReference>
<dbReference type="InterPro" id="IPR037523">
    <property type="entry name" value="VOC_core"/>
</dbReference>
<evidence type="ECO:0000313" key="3">
    <source>
        <dbReference type="Proteomes" id="UP001317963"/>
    </source>
</evidence>
<gene>
    <name evidence="2" type="ORF">E0F26_00465</name>
</gene>
<evidence type="ECO:0000259" key="1">
    <source>
        <dbReference type="PROSITE" id="PS51819"/>
    </source>
</evidence>
<name>A0ABY6Q3T3_9GAMM</name>
<accession>A0ABY6Q3T3</accession>
<dbReference type="SUPFAM" id="SSF54593">
    <property type="entry name" value="Glyoxalase/Bleomycin resistance protein/Dihydroxybiphenyl dioxygenase"/>
    <property type="match status" value="1"/>
</dbReference>
<dbReference type="RefSeq" id="WP_279242076.1">
    <property type="nucleotide sequence ID" value="NZ_CP036501.1"/>
</dbReference>
<protein>
    <submittedName>
        <fullName evidence="2">Glyoxalase</fullName>
    </submittedName>
</protein>
<evidence type="ECO:0000313" key="2">
    <source>
        <dbReference type="EMBL" id="UZP73297.1"/>
    </source>
</evidence>
<proteinExistence type="predicted"/>
<dbReference type="Gene3D" id="3.10.180.10">
    <property type="entry name" value="2,3-Dihydroxybiphenyl 1,2-Dioxygenase, domain 1"/>
    <property type="match status" value="1"/>
</dbReference>
<dbReference type="PANTHER" id="PTHR39434">
    <property type="match status" value="1"/>
</dbReference>
<reference evidence="2 3" key="1">
    <citation type="submission" date="2019-02" db="EMBL/GenBank/DDBJ databases">
        <title>Halieaceae_genomes.</title>
        <authorList>
            <person name="Li S.-H."/>
        </authorList>
    </citation>
    <scope>NUCLEOTIDE SEQUENCE [LARGE SCALE GENOMIC DNA]</scope>
    <source>
        <strain evidence="2 3">JH123</strain>
    </source>
</reference>
<feature type="domain" description="VOC" evidence="1">
    <location>
        <begin position="4"/>
        <end position="129"/>
    </location>
</feature>
<sequence>MKIRPFHLALPTAKLDETQTFYCQTLGCTLGRTSSEWIDLNLFGHQLVFHVTGSDPLPESYNPVDAHSVPIPHFGVVLTPDQHRELCRRITGKVEMIIEPSVRFEGTPGEQRTVFFRDPNGYALEFKSFANDNDLFAPF</sequence>
<keyword evidence="3" id="KW-1185">Reference proteome</keyword>
<dbReference type="PROSITE" id="PS51819">
    <property type="entry name" value="VOC"/>
    <property type="match status" value="1"/>
</dbReference>
<dbReference type="InterPro" id="IPR029068">
    <property type="entry name" value="Glyas_Bleomycin-R_OHBP_Dase"/>
</dbReference>
<dbReference type="PANTHER" id="PTHR39434:SF1">
    <property type="entry name" value="VOC DOMAIN-CONTAINING PROTEIN"/>
    <property type="match status" value="1"/>
</dbReference>
<dbReference type="EMBL" id="CP036501">
    <property type="protein sequence ID" value="UZP73297.1"/>
    <property type="molecule type" value="Genomic_DNA"/>
</dbReference>
<dbReference type="Pfam" id="PF00903">
    <property type="entry name" value="Glyoxalase"/>
    <property type="match status" value="1"/>
</dbReference>